<reference evidence="2" key="2">
    <citation type="submission" date="2025-08" db="UniProtKB">
        <authorList>
            <consortium name="Ensembl"/>
        </authorList>
    </citation>
    <scope>IDENTIFICATION</scope>
</reference>
<evidence type="ECO:0000313" key="3">
    <source>
        <dbReference type="Proteomes" id="UP001501940"/>
    </source>
</evidence>
<dbReference type="Gene3D" id="2.120.10.80">
    <property type="entry name" value="Kelch-type beta propeller"/>
    <property type="match status" value="1"/>
</dbReference>
<protein>
    <submittedName>
        <fullName evidence="2">Uncharacterized protein</fullName>
    </submittedName>
</protein>
<keyword evidence="1" id="KW-0880">Kelch repeat</keyword>
<dbReference type="InterPro" id="IPR015915">
    <property type="entry name" value="Kelch-typ_b-propeller"/>
</dbReference>
<dbReference type="AlphaFoldDB" id="A0AAQ5XZW4"/>
<evidence type="ECO:0000256" key="1">
    <source>
        <dbReference type="ARBA" id="ARBA00022441"/>
    </source>
</evidence>
<proteinExistence type="predicted"/>
<organism evidence="2 3">
    <name type="scientific">Amphiprion ocellaris</name>
    <name type="common">Clown anemonefish</name>
    <dbReference type="NCBI Taxonomy" id="80972"/>
    <lineage>
        <taxon>Eukaryota</taxon>
        <taxon>Metazoa</taxon>
        <taxon>Chordata</taxon>
        <taxon>Craniata</taxon>
        <taxon>Vertebrata</taxon>
        <taxon>Euteleostomi</taxon>
        <taxon>Actinopterygii</taxon>
        <taxon>Neopterygii</taxon>
        <taxon>Teleostei</taxon>
        <taxon>Neoteleostei</taxon>
        <taxon>Acanthomorphata</taxon>
        <taxon>Ovalentaria</taxon>
        <taxon>Pomacentridae</taxon>
        <taxon>Amphiprion</taxon>
    </lineage>
</organism>
<name>A0AAQ5XZW4_AMPOC</name>
<evidence type="ECO:0000313" key="2">
    <source>
        <dbReference type="Ensembl" id="ENSAOCP00000046312.1"/>
    </source>
</evidence>
<keyword evidence="3" id="KW-1185">Reference proteome</keyword>
<sequence length="93" mass="10259">MTEGWIESRAVTMLGSMYVTGGYSCSRGTYLQCMEKYDPHTDTLDIAGDLPEAAHSHGCICNVTWCGKTAVSQRYSIITFLHLGELVLKLPAR</sequence>
<reference evidence="2 3" key="1">
    <citation type="submission" date="2022-01" db="EMBL/GenBank/DDBJ databases">
        <title>A chromosome-scale genome assembly of the false clownfish, Amphiprion ocellaris.</title>
        <authorList>
            <person name="Ryu T."/>
        </authorList>
    </citation>
    <scope>NUCLEOTIDE SEQUENCE [LARGE SCALE GENOMIC DNA]</scope>
</reference>
<dbReference type="GeneTree" id="ENSGT00990000210737"/>
<dbReference type="SUPFAM" id="SSF117281">
    <property type="entry name" value="Kelch motif"/>
    <property type="match status" value="1"/>
</dbReference>
<accession>A0AAQ5XZW4</accession>
<dbReference type="Pfam" id="PF01344">
    <property type="entry name" value="Kelch_1"/>
    <property type="match status" value="1"/>
</dbReference>
<dbReference type="Proteomes" id="UP001501940">
    <property type="component" value="Chromosome 1"/>
</dbReference>
<dbReference type="InterPro" id="IPR006652">
    <property type="entry name" value="Kelch_1"/>
</dbReference>
<reference evidence="2" key="3">
    <citation type="submission" date="2025-09" db="UniProtKB">
        <authorList>
            <consortium name="Ensembl"/>
        </authorList>
    </citation>
    <scope>IDENTIFICATION</scope>
</reference>
<dbReference type="Ensembl" id="ENSAOCT00000034776.1">
    <property type="protein sequence ID" value="ENSAOCP00000046312.1"/>
    <property type="gene ID" value="ENSAOCG00000032773.1"/>
</dbReference>